<evidence type="ECO:0000256" key="1">
    <source>
        <dbReference type="SAM" id="Phobius"/>
    </source>
</evidence>
<feature type="transmembrane region" description="Helical" evidence="1">
    <location>
        <begin position="38"/>
        <end position="55"/>
    </location>
</feature>
<keyword evidence="3" id="KW-1185">Reference proteome</keyword>
<dbReference type="RefSeq" id="WP_343954428.1">
    <property type="nucleotide sequence ID" value="NZ_BAAAHQ010000046.1"/>
</dbReference>
<proteinExistence type="predicted"/>
<evidence type="ECO:0000313" key="3">
    <source>
        <dbReference type="Proteomes" id="UP001501578"/>
    </source>
</evidence>
<keyword evidence="1" id="KW-0472">Membrane</keyword>
<gene>
    <name evidence="2" type="ORF">GCM10009560_68750</name>
</gene>
<keyword evidence="1" id="KW-0812">Transmembrane</keyword>
<feature type="transmembrane region" description="Helical" evidence="1">
    <location>
        <begin position="93"/>
        <end position="112"/>
    </location>
</feature>
<dbReference type="Proteomes" id="UP001501578">
    <property type="component" value="Unassembled WGS sequence"/>
</dbReference>
<protein>
    <recommendedName>
        <fullName evidence="4">Integral membrane protein</fullName>
    </recommendedName>
</protein>
<dbReference type="Pfam" id="PF19608">
    <property type="entry name" value="DUF6113"/>
    <property type="match status" value="1"/>
</dbReference>
<sequence length="125" mass="12465">MEQSALGGAAYGMLFVLGLVMGLVGGFTQAWYVGTVPVAAVAWVLVLFGACLGAGKLMKGKLGAGVVGGGWLVVSTVFSLQGSAGDIVIAGDSAGYIYLYGGLVAVVAAFLMSPSSPRSGSWLLS</sequence>
<evidence type="ECO:0000313" key="2">
    <source>
        <dbReference type="EMBL" id="GAA0949929.1"/>
    </source>
</evidence>
<reference evidence="3" key="1">
    <citation type="journal article" date="2019" name="Int. J. Syst. Evol. Microbiol.">
        <title>The Global Catalogue of Microorganisms (GCM) 10K type strain sequencing project: providing services to taxonomists for standard genome sequencing and annotation.</title>
        <authorList>
            <consortium name="The Broad Institute Genomics Platform"/>
            <consortium name="The Broad Institute Genome Sequencing Center for Infectious Disease"/>
            <person name="Wu L."/>
            <person name="Ma J."/>
        </authorList>
    </citation>
    <scope>NUCLEOTIDE SEQUENCE [LARGE SCALE GENOMIC DNA]</scope>
    <source>
        <strain evidence="3">JCM 11136</strain>
    </source>
</reference>
<keyword evidence="1" id="KW-1133">Transmembrane helix</keyword>
<feature type="transmembrane region" description="Helical" evidence="1">
    <location>
        <begin position="62"/>
        <end position="81"/>
    </location>
</feature>
<dbReference type="InterPro" id="IPR046095">
    <property type="entry name" value="DUF6113"/>
</dbReference>
<accession>A0ABP4BEG1</accession>
<evidence type="ECO:0008006" key="4">
    <source>
        <dbReference type="Google" id="ProtNLM"/>
    </source>
</evidence>
<comment type="caution">
    <text evidence="2">The sequence shown here is derived from an EMBL/GenBank/DDBJ whole genome shotgun (WGS) entry which is preliminary data.</text>
</comment>
<organism evidence="2 3">
    <name type="scientific">Nonomuraea longicatena</name>
    <dbReference type="NCBI Taxonomy" id="83682"/>
    <lineage>
        <taxon>Bacteria</taxon>
        <taxon>Bacillati</taxon>
        <taxon>Actinomycetota</taxon>
        <taxon>Actinomycetes</taxon>
        <taxon>Streptosporangiales</taxon>
        <taxon>Streptosporangiaceae</taxon>
        <taxon>Nonomuraea</taxon>
    </lineage>
</organism>
<feature type="transmembrane region" description="Helical" evidence="1">
    <location>
        <begin position="12"/>
        <end position="32"/>
    </location>
</feature>
<name>A0ABP4BEG1_9ACTN</name>
<dbReference type="EMBL" id="BAAAHQ010000046">
    <property type="protein sequence ID" value="GAA0949929.1"/>
    <property type="molecule type" value="Genomic_DNA"/>
</dbReference>